<protein>
    <recommendedName>
        <fullName evidence="4">H(+)-exporting diphosphatase</fullName>
    </recommendedName>
</protein>
<comment type="caution">
    <text evidence="2">The sequence shown here is derived from an EMBL/GenBank/DDBJ whole genome shotgun (WGS) entry which is preliminary data.</text>
</comment>
<feature type="non-terminal residue" evidence="2">
    <location>
        <position position="222"/>
    </location>
</feature>
<keyword evidence="3" id="KW-1185">Reference proteome</keyword>
<keyword evidence="1" id="KW-0472">Membrane</keyword>
<dbReference type="AlphaFoldDB" id="A0A813GGM6"/>
<keyword evidence="1" id="KW-1133">Transmembrane helix</keyword>
<reference evidence="2" key="1">
    <citation type="submission" date="2021-02" db="EMBL/GenBank/DDBJ databases">
        <authorList>
            <person name="Dougan E. K."/>
            <person name="Rhodes N."/>
            <person name="Thang M."/>
            <person name="Chan C."/>
        </authorList>
    </citation>
    <scope>NUCLEOTIDE SEQUENCE</scope>
</reference>
<gene>
    <name evidence="2" type="ORF">PGLA1383_LOCUS41500</name>
</gene>
<name>A0A813GGM6_POLGL</name>
<evidence type="ECO:0000313" key="2">
    <source>
        <dbReference type="EMBL" id="CAE8624374.1"/>
    </source>
</evidence>
<evidence type="ECO:0008006" key="4">
    <source>
        <dbReference type="Google" id="ProtNLM"/>
    </source>
</evidence>
<proteinExistence type="predicted"/>
<feature type="transmembrane region" description="Helical" evidence="1">
    <location>
        <begin position="153"/>
        <end position="170"/>
    </location>
</feature>
<sequence length="222" mass="23811">VQADGFLFGPSSLGFASPGQGNDGSVTARTPWSRWLSLAVATSAGAGLGLIKHLDLQGMQFYSAALAGTTLGAVLSGRLLQCSCTHFRACGRQTLELTAAVFGCEVLQLVFHNKYCNLIFRCNCAWEWSGGWDNCNVHNSSGPKCSWCVARHYLSWTTDCLVLAMMLLAFSEAKARGVHVLLLPIFPVVAFLLVGLVVGACFKVATGYPYFLTGPLHGKDMP</sequence>
<evidence type="ECO:0000313" key="3">
    <source>
        <dbReference type="Proteomes" id="UP000654075"/>
    </source>
</evidence>
<evidence type="ECO:0000256" key="1">
    <source>
        <dbReference type="SAM" id="Phobius"/>
    </source>
</evidence>
<organism evidence="2 3">
    <name type="scientific">Polarella glacialis</name>
    <name type="common">Dinoflagellate</name>
    <dbReference type="NCBI Taxonomy" id="89957"/>
    <lineage>
        <taxon>Eukaryota</taxon>
        <taxon>Sar</taxon>
        <taxon>Alveolata</taxon>
        <taxon>Dinophyceae</taxon>
        <taxon>Suessiales</taxon>
        <taxon>Suessiaceae</taxon>
        <taxon>Polarella</taxon>
    </lineage>
</organism>
<dbReference type="Proteomes" id="UP000654075">
    <property type="component" value="Unassembled WGS sequence"/>
</dbReference>
<accession>A0A813GGM6</accession>
<feature type="transmembrane region" description="Helical" evidence="1">
    <location>
        <begin position="182"/>
        <end position="205"/>
    </location>
</feature>
<dbReference type="EMBL" id="CAJNNV010028372">
    <property type="protein sequence ID" value="CAE8624374.1"/>
    <property type="molecule type" value="Genomic_DNA"/>
</dbReference>
<keyword evidence="1" id="KW-0812">Transmembrane</keyword>
<dbReference type="OrthoDB" id="435147at2759"/>